<dbReference type="AlphaFoldDB" id="A0AAN6T5J8"/>
<keyword evidence="3" id="KW-1185">Reference proteome</keyword>
<gene>
    <name evidence="2" type="ORF">N658DRAFT_490607</name>
</gene>
<name>A0AAN6T5J8_9PEZI</name>
<dbReference type="Proteomes" id="UP001305647">
    <property type="component" value="Unassembled WGS sequence"/>
</dbReference>
<comment type="caution">
    <text evidence="2">The sequence shown here is derived from an EMBL/GenBank/DDBJ whole genome shotgun (WGS) entry which is preliminary data.</text>
</comment>
<evidence type="ECO:0000256" key="1">
    <source>
        <dbReference type="SAM" id="MobiDB-lite"/>
    </source>
</evidence>
<evidence type="ECO:0000313" key="3">
    <source>
        <dbReference type="Proteomes" id="UP001305647"/>
    </source>
</evidence>
<protein>
    <submittedName>
        <fullName evidence="2">Uncharacterized protein</fullName>
    </submittedName>
</protein>
<feature type="region of interest" description="Disordered" evidence="1">
    <location>
        <begin position="1"/>
        <end position="55"/>
    </location>
</feature>
<accession>A0AAN6T5J8</accession>
<reference evidence="2" key="2">
    <citation type="submission" date="2023-05" db="EMBL/GenBank/DDBJ databases">
        <authorList>
            <consortium name="Lawrence Berkeley National Laboratory"/>
            <person name="Steindorff A."/>
            <person name="Hensen N."/>
            <person name="Bonometti L."/>
            <person name="Westerberg I."/>
            <person name="Brannstrom I.O."/>
            <person name="Guillou S."/>
            <person name="Cros-Aarteil S."/>
            <person name="Calhoun S."/>
            <person name="Haridas S."/>
            <person name="Kuo A."/>
            <person name="Mondo S."/>
            <person name="Pangilinan J."/>
            <person name="Riley R."/>
            <person name="Labutti K."/>
            <person name="Andreopoulos B."/>
            <person name="Lipzen A."/>
            <person name="Chen C."/>
            <person name="Yanf M."/>
            <person name="Daum C."/>
            <person name="Ng V."/>
            <person name="Clum A."/>
            <person name="Ohm R."/>
            <person name="Martin F."/>
            <person name="Silar P."/>
            <person name="Natvig D."/>
            <person name="Lalanne C."/>
            <person name="Gautier V."/>
            <person name="Ament-Velasquez S.L."/>
            <person name="Kruys A."/>
            <person name="Hutchinson M.I."/>
            <person name="Powell A.J."/>
            <person name="Barry K."/>
            <person name="Miller A.N."/>
            <person name="Grigoriev I.V."/>
            <person name="Debuchy R."/>
            <person name="Gladieux P."/>
            <person name="Thoren M.H."/>
            <person name="Johannesson H."/>
        </authorList>
    </citation>
    <scope>NUCLEOTIDE SEQUENCE</scope>
    <source>
        <strain evidence="2">CBS 757.83</strain>
    </source>
</reference>
<feature type="compositionally biased region" description="Polar residues" evidence="1">
    <location>
        <begin position="45"/>
        <end position="55"/>
    </location>
</feature>
<organism evidence="2 3">
    <name type="scientific">Parathielavia hyrcaniae</name>
    <dbReference type="NCBI Taxonomy" id="113614"/>
    <lineage>
        <taxon>Eukaryota</taxon>
        <taxon>Fungi</taxon>
        <taxon>Dikarya</taxon>
        <taxon>Ascomycota</taxon>
        <taxon>Pezizomycotina</taxon>
        <taxon>Sordariomycetes</taxon>
        <taxon>Sordariomycetidae</taxon>
        <taxon>Sordariales</taxon>
        <taxon>Chaetomiaceae</taxon>
        <taxon>Parathielavia</taxon>
    </lineage>
</organism>
<evidence type="ECO:0000313" key="2">
    <source>
        <dbReference type="EMBL" id="KAK4106000.1"/>
    </source>
</evidence>
<dbReference type="EMBL" id="MU863624">
    <property type="protein sequence ID" value="KAK4106000.1"/>
    <property type="molecule type" value="Genomic_DNA"/>
</dbReference>
<sequence>MIWPEPGGFSQNPLSRDSIDRSVESLPPFRRNTSSSVPARPSHPIATNVSLQSPS</sequence>
<proteinExistence type="predicted"/>
<reference evidence="2" key="1">
    <citation type="journal article" date="2023" name="Mol. Phylogenet. Evol.">
        <title>Genome-scale phylogeny and comparative genomics of the fungal order Sordariales.</title>
        <authorList>
            <person name="Hensen N."/>
            <person name="Bonometti L."/>
            <person name="Westerberg I."/>
            <person name="Brannstrom I.O."/>
            <person name="Guillou S."/>
            <person name="Cros-Aarteil S."/>
            <person name="Calhoun S."/>
            <person name="Haridas S."/>
            <person name="Kuo A."/>
            <person name="Mondo S."/>
            <person name="Pangilinan J."/>
            <person name="Riley R."/>
            <person name="LaButti K."/>
            <person name="Andreopoulos B."/>
            <person name="Lipzen A."/>
            <person name="Chen C."/>
            <person name="Yan M."/>
            <person name="Daum C."/>
            <person name="Ng V."/>
            <person name="Clum A."/>
            <person name="Steindorff A."/>
            <person name="Ohm R.A."/>
            <person name="Martin F."/>
            <person name="Silar P."/>
            <person name="Natvig D.O."/>
            <person name="Lalanne C."/>
            <person name="Gautier V."/>
            <person name="Ament-Velasquez S.L."/>
            <person name="Kruys A."/>
            <person name="Hutchinson M.I."/>
            <person name="Powell A.J."/>
            <person name="Barry K."/>
            <person name="Miller A.N."/>
            <person name="Grigoriev I.V."/>
            <person name="Debuchy R."/>
            <person name="Gladieux P."/>
            <person name="Hiltunen Thoren M."/>
            <person name="Johannesson H."/>
        </authorList>
    </citation>
    <scope>NUCLEOTIDE SEQUENCE</scope>
    <source>
        <strain evidence="2">CBS 757.83</strain>
    </source>
</reference>